<dbReference type="EMBL" id="CAJPWZ010001074">
    <property type="protein sequence ID" value="CAG2207296.1"/>
    <property type="molecule type" value="Genomic_DNA"/>
</dbReference>
<organism evidence="1 2">
    <name type="scientific">Mytilus edulis</name>
    <name type="common">Blue mussel</name>
    <dbReference type="NCBI Taxonomy" id="6550"/>
    <lineage>
        <taxon>Eukaryota</taxon>
        <taxon>Metazoa</taxon>
        <taxon>Spiralia</taxon>
        <taxon>Lophotrochozoa</taxon>
        <taxon>Mollusca</taxon>
        <taxon>Bivalvia</taxon>
        <taxon>Autobranchia</taxon>
        <taxon>Pteriomorphia</taxon>
        <taxon>Mytilida</taxon>
        <taxon>Mytiloidea</taxon>
        <taxon>Mytilidae</taxon>
        <taxon>Mytilinae</taxon>
        <taxon>Mytilus</taxon>
    </lineage>
</organism>
<accession>A0A8S3RH42</accession>
<name>A0A8S3RH42_MYTED</name>
<evidence type="ECO:0000313" key="1">
    <source>
        <dbReference type="EMBL" id="CAG2207296.1"/>
    </source>
</evidence>
<dbReference type="Proteomes" id="UP000683360">
    <property type="component" value="Unassembled WGS sequence"/>
</dbReference>
<protein>
    <submittedName>
        <fullName evidence="1">Uncharacterized protein</fullName>
    </submittedName>
</protein>
<dbReference type="AlphaFoldDB" id="A0A8S3RH42"/>
<comment type="caution">
    <text evidence="1">The sequence shown here is derived from an EMBL/GenBank/DDBJ whole genome shotgun (WGS) entry which is preliminary data.</text>
</comment>
<gene>
    <name evidence="1" type="ORF">MEDL_21579</name>
</gene>
<sequence length="163" mass="19043">MAVWTKISMMVPALGVANKSAKECKDKSGNVKKEAKKVFFSYLVTIETMPKLGMDHRSNLIHCFQFQGSSFSKCHYCISLLKHIEISNLEKNKEKMNLIQEETLERHIKEDNPLMKELCWSQDLKTVAEREKQGLLFEEEQDWWENVTTENLQEPVLEVYTVE</sequence>
<proteinExistence type="predicted"/>
<evidence type="ECO:0000313" key="2">
    <source>
        <dbReference type="Proteomes" id="UP000683360"/>
    </source>
</evidence>
<keyword evidence="2" id="KW-1185">Reference proteome</keyword>
<reference evidence="1" key="1">
    <citation type="submission" date="2021-03" db="EMBL/GenBank/DDBJ databases">
        <authorList>
            <person name="Bekaert M."/>
        </authorList>
    </citation>
    <scope>NUCLEOTIDE SEQUENCE</scope>
</reference>